<organism evidence="1 2">
    <name type="scientific">Candidatus Schekmanbacteria bacterium RBG_16_38_10</name>
    <dbReference type="NCBI Taxonomy" id="1817879"/>
    <lineage>
        <taxon>Bacteria</taxon>
        <taxon>Candidatus Schekmaniibacteriota</taxon>
    </lineage>
</organism>
<dbReference type="AlphaFoldDB" id="A0A1F7RYR5"/>
<dbReference type="Proteomes" id="UP000178797">
    <property type="component" value="Unassembled WGS sequence"/>
</dbReference>
<proteinExistence type="predicted"/>
<name>A0A1F7RYR5_9BACT</name>
<accession>A0A1F7RYR5</accession>
<evidence type="ECO:0000313" key="1">
    <source>
        <dbReference type="EMBL" id="OGL45997.1"/>
    </source>
</evidence>
<comment type="caution">
    <text evidence="1">The sequence shown here is derived from an EMBL/GenBank/DDBJ whole genome shotgun (WGS) entry which is preliminary data.</text>
</comment>
<evidence type="ECO:0000313" key="2">
    <source>
        <dbReference type="Proteomes" id="UP000178797"/>
    </source>
</evidence>
<protein>
    <submittedName>
        <fullName evidence="1">Uncharacterized protein</fullName>
    </submittedName>
</protein>
<dbReference type="EMBL" id="MGDE01000109">
    <property type="protein sequence ID" value="OGL45997.1"/>
    <property type="molecule type" value="Genomic_DNA"/>
</dbReference>
<reference evidence="1 2" key="1">
    <citation type="journal article" date="2016" name="Nat. Commun.">
        <title>Thousands of microbial genomes shed light on interconnected biogeochemical processes in an aquifer system.</title>
        <authorList>
            <person name="Anantharaman K."/>
            <person name="Brown C.T."/>
            <person name="Hug L.A."/>
            <person name="Sharon I."/>
            <person name="Castelle C.J."/>
            <person name="Probst A.J."/>
            <person name="Thomas B.C."/>
            <person name="Singh A."/>
            <person name="Wilkins M.J."/>
            <person name="Karaoz U."/>
            <person name="Brodie E.L."/>
            <person name="Williams K.H."/>
            <person name="Hubbard S.S."/>
            <person name="Banfield J.F."/>
        </authorList>
    </citation>
    <scope>NUCLEOTIDE SEQUENCE [LARGE SCALE GENOMIC DNA]</scope>
</reference>
<gene>
    <name evidence="1" type="ORF">A2W05_01175</name>
</gene>
<sequence>MWFYINLEDKSGSKKFSGGIEESAHPYKVNEISITRLLKKNGFFWKEKVLIKDCFNNRDPILMGVLGKTLTIDKTRLINRKNIKRYYINVITYISKTISKFKNNI</sequence>